<evidence type="ECO:0000313" key="3">
    <source>
        <dbReference type="Proteomes" id="UP001049518"/>
    </source>
</evidence>
<feature type="transmembrane region" description="Helical" evidence="1">
    <location>
        <begin position="197"/>
        <end position="216"/>
    </location>
</feature>
<evidence type="ECO:0000256" key="1">
    <source>
        <dbReference type="SAM" id="Phobius"/>
    </source>
</evidence>
<protein>
    <recommendedName>
        <fullName evidence="4">Secreted protein</fullName>
    </recommendedName>
</protein>
<feature type="transmembrane region" description="Helical" evidence="1">
    <location>
        <begin position="228"/>
        <end position="250"/>
    </location>
</feature>
<evidence type="ECO:0000313" key="2">
    <source>
        <dbReference type="EMBL" id="QXJ25717.1"/>
    </source>
</evidence>
<keyword evidence="3" id="KW-1185">Reference proteome</keyword>
<reference evidence="2" key="1">
    <citation type="submission" date="2020-07" db="EMBL/GenBank/DDBJ databases">
        <authorList>
            <person name="Tarantini F.S."/>
            <person name="Hong K.W."/>
            <person name="Chan K.G."/>
        </authorList>
    </citation>
    <scope>NUCLEOTIDE SEQUENCE</scope>
    <source>
        <strain evidence="2">32-07</strain>
    </source>
</reference>
<accession>A0ABX8R6Z3</accession>
<organism evidence="2 3">
    <name type="scientific">Actinomadura graeca</name>
    <dbReference type="NCBI Taxonomy" id="2750812"/>
    <lineage>
        <taxon>Bacteria</taxon>
        <taxon>Bacillati</taxon>
        <taxon>Actinomycetota</taxon>
        <taxon>Actinomycetes</taxon>
        <taxon>Streptosporangiales</taxon>
        <taxon>Thermomonosporaceae</taxon>
        <taxon>Actinomadura</taxon>
    </lineage>
</organism>
<feature type="transmembrane region" description="Helical" evidence="1">
    <location>
        <begin position="20"/>
        <end position="40"/>
    </location>
</feature>
<dbReference type="Proteomes" id="UP001049518">
    <property type="component" value="Chromosome"/>
</dbReference>
<dbReference type="RefSeq" id="WP_231331870.1">
    <property type="nucleotide sequence ID" value="NZ_CP059572.1"/>
</dbReference>
<keyword evidence="1" id="KW-0472">Membrane</keyword>
<sequence length="424" mass="45022">MSGPGQSARRVLGSTRAELTAWTLLLALALAATAAAGLLADRAVRAGGRDRTSDAAEMSGHAQVIHRSLAEAGTAATGGFLAGPRSAQRTVLEQQYRDAVSETRTRLAASAALAGGDPGRARSVARIALMLPRYTALVAKAEDLNRYAGTDPKRALLGAAYLRESTAYLRTALLPATLQLWQEEIERLSRARGDARSAIGLLSVLVLGSLAALGWAQRRLWLRFRRVFNLGLVGATVLLAGAGLWLMVALRDWPCTDERLGTVGRLLAGQRARVETERRSLDARADDYLRLGGNGNDAGAETLRTRFRTKAGCDRPDRWVPAATAGVIRTWCTAYDEEIDVRERQGQHEEAVAAALPGGRVAVAYQAVDADLTRLIGDGETGVRDEVGAIPRAPGGVGETVGGACLAGALLTAAGVWTRIRDYL</sequence>
<dbReference type="EMBL" id="CP059572">
    <property type="protein sequence ID" value="QXJ25717.1"/>
    <property type="molecule type" value="Genomic_DNA"/>
</dbReference>
<gene>
    <name evidence="2" type="ORF">AGRA3207_007246</name>
</gene>
<evidence type="ECO:0008006" key="4">
    <source>
        <dbReference type="Google" id="ProtNLM"/>
    </source>
</evidence>
<name>A0ABX8R6Z3_9ACTN</name>
<keyword evidence="1" id="KW-1133">Transmembrane helix</keyword>
<keyword evidence="1" id="KW-0812">Transmembrane</keyword>
<proteinExistence type="predicted"/>